<dbReference type="KEGG" id="acad:UA74_20070"/>
<sequence length="131" mass="14597">MNCSVSFTSEDFDSTEVPIGRHAGFDYNIVTEEQGTGDPEEEATDRYLRTLDRAPNSATLLPIPGLGDEAHYWHQEEVPTGAHVSFRQHNLTVKVTVWGNDRNSTGEEVPMPQQEAEEAARHLAEAVFDNL</sequence>
<name>A0AAC9PSX4_9PSEU</name>
<dbReference type="EMBL" id="CP016076">
    <property type="protein sequence ID" value="APU16039.1"/>
    <property type="molecule type" value="Genomic_DNA"/>
</dbReference>
<gene>
    <name evidence="1" type="ORF">UA74_20070</name>
</gene>
<proteinExistence type="predicted"/>
<evidence type="ECO:0000313" key="1">
    <source>
        <dbReference type="EMBL" id="APU16039.1"/>
    </source>
</evidence>
<keyword evidence="2" id="KW-1185">Reference proteome</keyword>
<protein>
    <submittedName>
        <fullName evidence="1">Uncharacterized protein</fullName>
    </submittedName>
</protein>
<dbReference type="Proteomes" id="UP000185511">
    <property type="component" value="Chromosome"/>
</dbReference>
<organism evidence="1 2">
    <name type="scientific">Actinoalloteichus fjordicus</name>
    <dbReference type="NCBI Taxonomy" id="1612552"/>
    <lineage>
        <taxon>Bacteria</taxon>
        <taxon>Bacillati</taxon>
        <taxon>Actinomycetota</taxon>
        <taxon>Actinomycetes</taxon>
        <taxon>Pseudonocardiales</taxon>
        <taxon>Pseudonocardiaceae</taxon>
        <taxon>Actinoalloteichus</taxon>
    </lineage>
</organism>
<reference evidence="2" key="1">
    <citation type="submission" date="2016-06" db="EMBL/GenBank/DDBJ databases">
        <title>Complete genome sequence of Actinoalloteichus fjordicus DSM 46855 (=ADI127-17), type strain of the new species Actinoalloteichus fjordicus.</title>
        <authorList>
            <person name="Ruckert C."/>
            <person name="Nouioui I."/>
            <person name="Willmese J."/>
            <person name="van Wezel G."/>
            <person name="Klenk H.-P."/>
            <person name="Kalinowski J."/>
            <person name="Zotchev S.B."/>
        </authorList>
    </citation>
    <scope>NUCLEOTIDE SEQUENCE [LARGE SCALE GENOMIC DNA]</scope>
    <source>
        <strain evidence="2">ADI127-7</strain>
    </source>
</reference>
<evidence type="ECO:0000313" key="2">
    <source>
        <dbReference type="Proteomes" id="UP000185511"/>
    </source>
</evidence>
<dbReference type="AlphaFoldDB" id="A0AAC9PSX4"/>
<accession>A0AAC9PSX4</accession>